<comment type="caution">
    <text evidence="1">The sequence shown here is derived from an EMBL/GenBank/DDBJ whole genome shotgun (WGS) entry which is preliminary data.</text>
</comment>
<sequence length="204" mass="22924">MGILRNLADRAMLRLHKSNEYQSAALRAYFKRHYDTEIGLYSYGCFDRWRFPPPIRIGRYCSFAKSVRVVEADHPLGALSTHPFLYDKRHTANARPLPPVPPLVVEDDVWVSHNVTILPGCRFIGRGAVIAAGAVVTKDVPRYAIAAGMPAAVKRMRFQPDVIEALEASRWWELSIQELSARAAADPELLFAPTVERLKALTAR</sequence>
<dbReference type="InterPro" id="IPR051159">
    <property type="entry name" value="Hexapeptide_acetyltransf"/>
</dbReference>
<dbReference type="SUPFAM" id="SSF51161">
    <property type="entry name" value="Trimeric LpxA-like enzymes"/>
    <property type="match status" value="1"/>
</dbReference>
<keyword evidence="1" id="KW-0808">Transferase</keyword>
<dbReference type="Gene3D" id="2.160.10.10">
    <property type="entry name" value="Hexapeptide repeat proteins"/>
    <property type="match status" value="1"/>
</dbReference>
<keyword evidence="2" id="KW-1185">Reference proteome</keyword>
<dbReference type="PANTHER" id="PTHR23416">
    <property type="entry name" value="SIALIC ACID SYNTHASE-RELATED"/>
    <property type="match status" value="1"/>
</dbReference>
<dbReference type="CDD" id="cd03349">
    <property type="entry name" value="LbH_XAT"/>
    <property type="match status" value="1"/>
</dbReference>
<dbReference type="PANTHER" id="PTHR23416:SF78">
    <property type="entry name" value="LIPOPOLYSACCHARIDE BIOSYNTHESIS O-ACETYL TRANSFERASE WBBJ-RELATED"/>
    <property type="match status" value="1"/>
</dbReference>
<dbReference type="AlphaFoldDB" id="A0A501XII6"/>
<evidence type="ECO:0000313" key="2">
    <source>
        <dbReference type="Proteomes" id="UP000319897"/>
    </source>
</evidence>
<gene>
    <name evidence="1" type="ORF">FJQ54_10755</name>
</gene>
<name>A0A501XII6_9SPHN</name>
<dbReference type="OrthoDB" id="9815592at2"/>
<proteinExistence type="predicted"/>
<dbReference type="GO" id="GO:0016740">
    <property type="term" value="F:transferase activity"/>
    <property type="evidence" value="ECO:0007669"/>
    <property type="project" value="UniProtKB-KW"/>
</dbReference>
<accession>A0A501XII6</accession>
<reference evidence="1 2" key="1">
    <citation type="submission" date="2019-06" db="EMBL/GenBank/DDBJ databases">
        <authorList>
            <person name="Lee I."/>
            <person name="Jang G.I."/>
            <person name="Hwang C.Y."/>
        </authorList>
    </citation>
    <scope>NUCLEOTIDE SEQUENCE [LARGE SCALE GENOMIC DNA]</scope>
    <source>
        <strain evidence="1 2">PAMC 28131</strain>
    </source>
</reference>
<dbReference type="InterPro" id="IPR011004">
    <property type="entry name" value="Trimer_LpxA-like_sf"/>
</dbReference>
<dbReference type="Proteomes" id="UP000319897">
    <property type="component" value="Unassembled WGS sequence"/>
</dbReference>
<dbReference type="RefSeq" id="WP_140928414.1">
    <property type="nucleotide sequence ID" value="NZ_VFSU01000026.1"/>
</dbReference>
<evidence type="ECO:0000313" key="1">
    <source>
        <dbReference type="EMBL" id="TPE60478.1"/>
    </source>
</evidence>
<dbReference type="EMBL" id="VFSU01000026">
    <property type="protein sequence ID" value="TPE60478.1"/>
    <property type="molecule type" value="Genomic_DNA"/>
</dbReference>
<organism evidence="1 2">
    <name type="scientific">Sandaracinobacter neustonicus</name>
    <dbReference type="NCBI Taxonomy" id="1715348"/>
    <lineage>
        <taxon>Bacteria</taxon>
        <taxon>Pseudomonadati</taxon>
        <taxon>Pseudomonadota</taxon>
        <taxon>Alphaproteobacteria</taxon>
        <taxon>Sphingomonadales</taxon>
        <taxon>Sphingosinicellaceae</taxon>
        <taxon>Sandaracinobacter</taxon>
    </lineage>
</organism>
<protein>
    <submittedName>
        <fullName evidence="1">CatB-related O-acetyltransferase</fullName>
    </submittedName>
</protein>